<feature type="chain" id="PRO_5011491621" evidence="2">
    <location>
        <begin position="27"/>
        <end position="352"/>
    </location>
</feature>
<dbReference type="Pfam" id="PF13343">
    <property type="entry name" value="SBP_bac_6"/>
    <property type="match status" value="1"/>
</dbReference>
<sequence length="352" mass="37887">MTTKTLIAGTALALLAGTALATTAMAQDGELLILDYPGFEVPDYHTAYIEAHGAAPTFSFFGDEDEAFQKIRSGFQADIAHICAGSVTKWAESGILEEWDTTRITAYGDLDSNLTGTDVAATDGVFFIPTDFGSTGIAYNPDEVPAEDVASLQVFKDPKYQGRVSLPDNVDDAFALAYLATGVADWTEATDAQFEAAATWLREVHPNLRTYWTDPAELAQLMASGEILVSWAWNETYPTMVAEGRPIGFQRNTTEGSSLWLCGYVNLADGQGSEDKAYDYINAMLAPSSAMPLLENGFGTSNQAALTSEITQEQLVAAGLEPIDVPVLAQLPMSNAARERQAETFELIKAGF</sequence>
<proteinExistence type="predicted"/>
<evidence type="ECO:0000256" key="2">
    <source>
        <dbReference type="SAM" id="SignalP"/>
    </source>
</evidence>
<accession>A0A1H8I203</accession>
<gene>
    <name evidence="3" type="ORF">SAMN04488003_12325</name>
</gene>
<dbReference type="EMBL" id="FOCI01000023">
    <property type="protein sequence ID" value="SEN62237.1"/>
    <property type="molecule type" value="Genomic_DNA"/>
</dbReference>
<dbReference type="RefSeq" id="WP_089904992.1">
    <property type="nucleotide sequence ID" value="NZ_FOCI01000023.1"/>
</dbReference>
<organism evidence="3 4">
    <name type="scientific">Loktanella fryxellensis</name>
    <dbReference type="NCBI Taxonomy" id="245187"/>
    <lineage>
        <taxon>Bacteria</taxon>
        <taxon>Pseudomonadati</taxon>
        <taxon>Pseudomonadota</taxon>
        <taxon>Alphaproteobacteria</taxon>
        <taxon>Rhodobacterales</taxon>
        <taxon>Roseobacteraceae</taxon>
        <taxon>Loktanella</taxon>
    </lineage>
</organism>
<dbReference type="OrthoDB" id="6776301at2"/>
<dbReference type="PANTHER" id="PTHR30222:SF17">
    <property type="entry name" value="SPERMIDINE_PUTRESCINE-BINDING PERIPLASMIC PROTEIN"/>
    <property type="match status" value="1"/>
</dbReference>
<dbReference type="PANTHER" id="PTHR30222">
    <property type="entry name" value="SPERMIDINE/PUTRESCINE-BINDING PERIPLASMIC PROTEIN"/>
    <property type="match status" value="1"/>
</dbReference>
<reference evidence="3 4" key="1">
    <citation type="submission" date="2016-10" db="EMBL/GenBank/DDBJ databases">
        <authorList>
            <person name="de Groot N.N."/>
        </authorList>
    </citation>
    <scope>NUCLEOTIDE SEQUENCE [LARGE SCALE GENOMIC DNA]</scope>
    <source>
        <strain evidence="3 4">DSM 16213</strain>
    </source>
</reference>
<dbReference type="Proteomes" id="UP000199585">
    <property type="component" value="Unassembled WGS sequence"/>
</dbReference>
<dbReference type="SUPFAM" id="SSF53850">
    <property type="entry name" value="Periplasmic binding protein-like II"/>
    <property type="match status" value="1"/>
</dbReference>
<feature type="signal peptide" evidence="2">
    <location>
        <begin position="1"/>
        <end position="26"/>
    </location>
</feature>
<dbReference type="Gene3D" id="3.40.190.10">
    <property type="entry name" value="Periplasmic binding protein-like II"/>
    <property type="match status" value="2"/>
</dbReference>
<evidence type="ECO:0000313" key="4">
    <source>
        <dbReference type="Proteomes" id="UP000199585"/>
    </source>
</evidence>
<dbReference type="AlphaFoldDB" id="A0A1H8I203"/>
<name>A0A1H8I203_9RHOB</name>
<dbReference type="STRING" id="245187.SAMN04488003_12325"/>
<keyword evidence="4" id="KW-1185">Reference proteome</keyword>
<evidence type="ECO:0000256" key="1">
    <source>
        <dbReference type="ARBA" id="ARBA00022729"/>
    </source>
</evidence>
<evidence type="ECO:0000313" key="3">
    <source>
        <dbReference type="EMBL" id="SEN62237.1"/>
    </source>
</evidence>
<keyword evidence="1 2" id="KW-0732">Signal</keyword>
<protein>
    <submittedName>
        <fullName evidence="3">Spermidine/putrescine transport system substrate-binding protein</fullName>
    </submittedName>
</protein>